<accession>A0A5B0PRK8</accession>
<dbReference type="EMBL" id="VSWC01000042">
    <property type="protein sequence ID" value="KAA1103364.1"/>
    <property type="molecule type" value="Genomic_DNA"/>
</dbReference>
<reference evidence="2 3" key="1">
    <citation type="submission" date="2019-05" db="EMBL/GenBank/DDBJ databases">
        <title>Emergence of the Ug99 lineage of the wheat stem rust pathogen through somatic hybridization.</title>
        <authorList>
            <person name="Li F."/>
            <person name="Upadhyaya N.M."/>
            <person name="Sperschneider J."/>
            <person name="Matny O."/>
            <person name="Nguyen-Phuc H."/>
            <person name="Mago R."/>
            <person name="Raley C."/>
            <person name="Miller M.E."/>
            <person name="Silverstein K.A.T."/>
            <person name="Henningsen E."/>
            <person name="Hirsch C.D."/>
            <person name="Visser B."/>
            <person name="Pretorius Z.A."/>
            <person name="Steffenson B.J."/>
            <person name="Schwessinger B."/>
            <person name="Dodds P.N."/>
            <person name="Figueroa M."/>
        </authorList>
    </citation>
    <scope>NUCLEOTIDE SEQUENCE [LARGE SCALE GENOMIC DNA]</scope>
    <source>
        <strain evidence="2">21-0</strain>
    </source>
</reference>
<dbReference type="Proteomes" id="UP000324748">
    <property type="component" value="Unassembled WGS sequence"/>
</dbReference>
<proteinExistence type="predicted"/>
<name>A0A5B0PRK8_PUCGR</name>
<dbReference type="AlphaFoldDB" id="A0A5B0PRK8"/>
<evidence type="ECO:0000313" key="2">
    <source>
        <dbReference type="EMBL" id="KAA1103364.1"/>
    </source>
</evidence>
<comment type="caution">
    <text evidence="2">The sequence shown here is derived from an EMBL/GenBank/DDBJ whole genome shotgun (WGS) entry which is preliminary data.</text>
</comment>
<feature type="compositionally biased region" description="Polar residues" evidence="1">
    <location>
        <begin position="27"/>
        <end position="49"/>
    </location>
</feature>
<feature type="region of interest" description="Disordered" evidence="1">
    <location>
        <begin position="81"/>
        <end position="100"/>
    </location>
</feature>
<feature type="region of interest" description="Disordered" evidence="1">
    <location>
        <begin position="18"/>
        <end position="49"/>
    </location>
</feature>
<evidence type="ECO:0000313" key="3">
    <source>
        <dbReference type="Proteomes" id="UP000324748"/>
    </source>
</evidence>
<protein>
    <submittedName>
        <fullName evidence="2">Uncharacterized protein</fullName>
    </submittedName>
</protein>
<keyword evidence="3" id="KW-1185">Reference proteome</keyword>
<evidence type="ECO:0000256" key="1">
    <source>
        <dbReference type="SAM" id="MobiDB-lite"/>
    </source>
</evidence>
<gene>
    <name evidence="2" type="ORF">PGT21_015843</name>
</gene>
<sequence length="100" mass="11391">MEWLLVPDSEPQQALAGHLMNRPTRPPTNHQPTKLSTARRNAKCQSSPPVTLQKIDRFLTRPPLPDYIRSLPNRSLIEALKKSKSQRPHEWIMSASESAN</sequence>
<organism evidence="2 3">
    <name type="scientific">Puccinia graminis f. sp. tritici</name>
    <dbReference type="NCBI Taxonomy" id="56615"/>
    <lineage>
        <taxon>Eukaryota</taxon>
        <taxon>Fungi</taxon>
        <taxon>Dikarya</taxon>
        <taxon>Basidiomycota</taxon>
        <taxon>Pucciniomycotina</taxon>
        <taxon>Pucciniomycetes</taxon>
        <taxon>Pucciniales</taxon>
        <taxon>Pucciniaceae</taxon>
        <taxon>Puccinia</taxon>
    </lineage>
</organism>